<feature type="transmembrane region" description="Helical" evidence="6">
    <location>
        <begin position="105"/>
        <end position="126"/>
    </location>
</feature>
<dbReference type="InterPro" id="IPR000301">
    <property type="entry name" value="Tetraspanin_animals"/>
</dbReference>
<protein>
    <recommendedName>
        <fullName evidence="9">Tetraspanin</fullName>
    </recommendedName>
</protein>
<evidence type="ECO:0000256" key="6">
    <source>
        <dbReference type="SAM" id="Phobius"/>
    </source>
</evidence>
<organism evidence="7 8">
    <name type="scientific">Mesorhabditis spiculigera</name>
    <dbReference type="NCBI Taxonomy" id="96644"/>
    <lineage>
        <taxon>Eukaryota</taxon>
        <taxon>Metazoa</taxon>
        <taxon>Ecdysozoa</taxon>
        <taxon>Nematoda</taxon>
        <taxon>Chromadorea</taxon>
        <taxon>Rhabditida</taxon>
        <taxon>Rhabditina</taxon>
        <taxon>Rhabditomorpha</taxon>
        <taxon>Rhabditoidea</taxon>
        <taxon>Rhabditidae</taxon>
        <taxon>Mesorhabditinae</taxon>
        <taxon>Mesorhabditis</taxon>
    </lineage>
</organism>
<dbReference type="PANTHER" id="PTHR19282">
    <property type="entry name" value="TETRASPANIN"/>
    <property type="match status" value="1"/>
</dbReference>
<accession>A0AA36GA38</accession>
<evidence type="ECO:0008006" key="9">
    <source>
        <dbReference type="Google" id="ProtNLM"/>
    </source>
</evidence>
<keyword evidence="3 6" id="KW-0812">Transmembrane</keyword>
<evidence type="ECO:0000256" key="1">
    <source>
        <dbReference type="ARBA" id="ARBA00004141"/>
    </source>
</evidence>
<dbReference type="InterPro" id="IPR018499">
    <property type="entry name" value="Tetraspanin/Peripherin"/>
</dbReference>
<sequence>MGASRALSCCTRSVLALLNLAMMLVALAALALAIWIRCDDSFEESLRADLLVKGEPEPMGSLKHDFRTWITVSFWVIVGFCIACAIIGLAGLLGAAARSRCLAAIYFLALLIVILLEIAIGIFVLVERHKVRDAVKEYVQTAFQQNTQDRSTIELRYTCCGIENFPNPQCNGLLPTCSSAVWDRLDYTLMVFGISMIAVVFCQILAALTALLLALTPSIYAQA</sequence>
<evidence type="ECO:0000256" key="2">
    <source>
        <dbReference type="ARBA" id="ARBA00006840"/>
    </source>
</evidence>
<dbReference type="Pfam" id="PF00335">
    <property type="entry name" value="Tetraspanin"/>
    <property type="match status" value="1"/>
</dbReference>
<evidence type="ECO:0000313" key="7">
    <source>
        <dbReference type="EMBL" id="CAJ0581131.1"/>
    </source>
</evidence>
<evidence type="ECO:0000256" key="5">
    <source>
        <dbReference type="ARBA" id="ARBA00023136"/>
    </source>
</evidence>
<evidence type="ECO:0000313" key="8">
    <source>
        <dbReference type="Proteomes" id="UP001177023"/>
    </source>
</evidence>
<dbReference type="Proteomes" id="UP001177023">
    <property type="component" value="Unassembled WGS sequence"/>
</dbReference>
<proteinExistence type="inferred from homology"/>
<keyword evidence="8" id="KW-1185">Reference proteome</keyword>
<feature type="transmembrane region" description="Helical" evidence="6">
    <location>
        <begin position="69"/>
        <end position="93"/>
    </location>
</feature>
<reference evidence="7" key="1">
    <citation type="submission" date="2023-06" db="EMBL/GenBank/DDBJ databases">
        <authorList>
            <person name="Delattre M."/>
        </authorList>
    </citation>
    <scope>NUCLEOTIDE SEQUENCE</scope>
    <source>
        <strain evidence="7">AF72</strain>
    </source>
</reference>
<keyword evidence="5 6" id="KW-0472">Membrane</keyword>
<dbReference type="PRINTS" id="PR00259">
    <property type="entry name" value="TMFOUR"/>
</dbReference>
<dbReference type="EMBL" id="CATQJA010002662">
    <property type="protein sequence ID" value="CAJ0581131.1"/>
    <property type="molecule type" value="Genomic_DNA"/>
</dbReference>
<feature type="transmembrane region" description="Helical" evidence="6">
    <location>
        <begin position="189"/>
        <end position="215"/>
    </location>
</feature>
<keyword evidence="4 6" id="KW-1133">Transmembrane helix</keyword>
<comment type="similarity">
    <text evidence="2">Belongs to the tetraspanin (TM4SF) family.</text>
</comment>
<feature type="non-terminal residue" evidence="7">
    <location>
        <position position="1"/>
    </location>
</feature>
<dbReference type="PIRSF" id="PIRSF002419">
    <property type="entry name" value="Tetraspanin"/>
    <property type="match status" value="1"/>
</dbReference>
<dbReference type="PANTHER" id="PTHR19282:SF378">
    <property type="entry name" value="TETRASPANIN"/>
    <property type="match status" value="1"/>
</dbReference>
<evidence type="ECO:0000256" key="3">
    <source>
        <dbReference type="ARBA" id="ARBA00022692"/>
    </source>
</evidence>
<gene>
    <name evidence="7" type="ORF">MSPICULIGERA_LOCUS19298</name>
</gene>
<evidence type="ECO:0000256" key="4">
    <source>
        <dbReference type="ARBA" id="ARBA00022989"/>
    </source>
</evidence>
<feature type="transmembrane region" description="Helical" evidence="6">
    <location>
        <begin position="14"/>
        <end position="36"/>
    </location>
</feature>
<name>A0AA36GA38_9BILA</name>
<comment type="caution">
    <text evidence="7">The sequence shown here is derived from an EMBL/GenBank/DDBJ whole genome shotgun (WGS) entry which is preliminary data.</text>
</comment>
<comment type="subcellular location">
    <subcellularLocation>
        <location evidence="1">Membrane</location>
        <topology evidence="1">Multi-pass membrane protein</topology>
    </subcellularLocation>
</comment>
<dbReference type="AlphaFoldDB" id="A0AA36GA38"/>
<dbReference type="GO" id="GO:0005886">
    <property type="term" value="C:plasma membrane"/>
    <property type="evidence" value="ECO:0007669"/>
    <property type="project" value="TreeGrafter"/>
</dbReference>